<dbReference type="InterPro" id="IPR023750">
    <property type="entry name" value="RbsD-like_sf"/>
</dbReference>
<comment type="caution">
    <text evidence="7">The sequence shown here is derived from an EMBL/GenBank/DDBJ whole genome shotgun (WGS) entry which is preliminary data.</text>
</comment>
<dbReference type="FunFam" id="3.40.1650.10:FF:000001">
    <property type="entry name" value="L-fucose mutarotase"/>
    <property type="match status" value="1"/>
</dbReference>
<evidence type="ECO:0000313" key="8">
    <source>
        <dbReference type="Proteomes" id="UP001248822"/>
    </source>
</evidence>
<dbReference type="GO" id="GO:0062193">
    <property type="term" value="F:D-ribose pyranase activity"/>
    <property type="evidence" value="ECO:0007669"/>
    <property type="project" value="UniProtKB-EC"/>
</dbReference>
<organism evidence="7 8">
    <name type="scientific">Pseudenterobacter timonensis</name>
    <dbReference type="NCBI Taxonomy" id="1755099"/>
    <lineage>
        <taxon>Bacteria</taxon>
        <taxon>Pseudomonadati</taxon>
        <taxon>Pseudomonadota</taxon>
        <taxon>Gammaproteobacteria</taxon>
        <taxon>Enterobacterales</taxon>
        <taxon>Enterobacteriaceae</taxon>
        <taxon>Pseudenterobacter</taxon>
    </lineage>
</organism>
<evidence type="ECO:0000256" key="4">
    <source>
        <dbReference type="ARBA" id="ARBA00023253"/>
    </source>
</evidence>
<keyword evidence="5" id="KW-0119">Carbohydrate metabolism</keyword>
<dbReference type="GO" id="GO:0042806">
    <property type="term" value="F:fucose binding"/>
    <property type="evidence" value="ECO:0007669"/>
    <property type="project" value="TreeGrafter"/>
</dbReference>
<accession>A0AAE4DNR0</accession>
<evidence type="ECO:0000256" key="1">
    <source>
        <dbReference type="ARBA" id="ARBA00000223"/>
    </source>
</evidence>
<evidence type="ECO:0000256" key="5">
    <source>
        <dbReference type="ARBA" id="ARBA00023277"/>
    </source>
</evidence>
<comment type="catalytic activity">
    <reaction evidence="6">
        <text>alpha-L-fucose = beta-L-fucose</text>
        <dbReference type="Rhea" id="RHEA:25580"/>
        <dbReference type="ChEBI" id="CHEBI:42548"/>
        <dbReference type="ChEBI" id="CHEBI:42589"/>
        <dbReference type="EC" id="5.1.3.29"/>
    </reaction>
</comment>
<dbReference type="InterPro" id="IPR007721">
    <property type="entry name" value="RbsD_FucU"/>
</dbReference>
<dbReference type="InterPro" id="IPR050443">
    <property type="entry name" value="RbsD/FucU_mutarotase"/>
</dbReference>
<keyword evidence="4" id="KW-0294">Fucose metabolism</keyword>
<dbReference type="AlphaFoldDB" id="A0AAE4DNR0"/>
<dbReference type="Pfam" id="PF05025">
    <property type="entry name" value="RbsD_FucU"/>
    <property type="match status" value="1"/>
</dbReference>
<evidence type="ECO:0000256" key="6">
    <source>
        <dbReference type="ARBA" id="ARBA00036324"/>
    </source>
</evidence>
<proteinExistence type="predicted"/>
<dbReference type="RefSeq" id="WP_310826464.1">
    <property type="nucleotide sequence ID" value="NZ_JAQGEC010000010.1"/>
</dbReference>
<comment type="catalytic activity">
    <reaction evidence="1">
        <text>beta-D-ribopyranose = beta-D-ribofuranose</text>
        <dbReference type="Rhea" id="RHEA:25432"/>
        <dbReference type="ChEBI" id="CHEBI:27476"/>
        <dbReference type="ChEBI" id="CHEBI:47002"/>
        <dbReference type="EC" id="5.4.99.62"/>
    </reaction>
</comment>
<dbReference type="PANTHER" id="PTHR31690">
    <property type="entry name" value="FUCOSE MUTAROTASE"/>
    <property type="match status" value="1"/>
</dbReference>
<dbReference type="GO" id="GO:0036373">
    <property type="term" value="F:L-fucose mutarotase activity"/>
    <property type="evidence" value="ECO:0007669"/>
    <property type="project" value="UniProtKB-EC"/>
</dbReference>
<evidence type="ECO:0000256" key="3">
    <source>
        <dbReference type="ARBA" id="ARBA00023235"/>
    </source>
</evidence>
<evidence type="ECO:0000313" key="7">
    <source>
        <dbReference type="EMBL" id="MDR9891073.1"/>
    </source>
</evidence>
<dbReference type="PANTHER" id="PTHR31690:SF4">
    <property type="entry name" value="FUCOSE MUTAROTASE"/>
    <property type="match status" value="1"/>
</dbReference>
<name>A0AAE4DNR0_9ENTR</name>
<protein>
    <submittedName>
        <fullName evidence="7">L-fucose mutarotase</fullName>
        <ecNumber evidence="7">5.1.3.29</ecNumber>
    </submittedName>
</protein>
<dbReference type="Gene3D" id="3.40.1650.10">
    <property type="entry name" value="RbsD-like domain"/>
    <property type="match status" value="1"/>
</dbReference>
<dbReference type="SUPFAM" id="SSF102546">
    <property type="entry name" value="RbsD-like"/>
    <property type="match status" value="1"/>
</dbReference>
<reference evidence="7" key="1">
    <citation type="submission" date="2022-12" db="EMBL/GenBank/DDBJ databases">
        <title>NDM-1 containing novel ST 2018 Pseudenterobacter timonensis.</title>
        <authorList>
            <person name="Halder G."/>
            <person name="Mandal S."/>
            <person name="Dutta S."/>
        </authorList>
    </citation>
    <scope>NUCLEOTIDE SEQUENCE</scope>
    <source>
        <strain evidence="7">CNCI147</strain>
    </source>
</reference>
<keyword evidence="2" id="KW-0963">Cytoplasm</keyword>
<keyword evidence="3 7" id="KW-0413">Isomerase</keyword>
<dbReference type="Proteomes" id="UP001248822">
    <property type="component" value="Unassembled WGS sequence"/>
</dbReference>
<dbReference type="EC" id="5.1.3.29" evidence="7"/>
<dbReference type="GO" id="GO:0006004">
    <property type="term" value="P:fucose metabolic process"/>
    <property type="evidence" value="ECO:0007669"/>
    <property type="project" value="UniProtKB-KW"/>
</dbReference>
<dbReference type="NCBIfam" id="NF011949">
    <property type="entry name" value="PRK15420.1"/>
    <property type="match status" value="1"/>
</dbReference>
<dbReference type="EMBL" id="JAQGEC010000010">
    <property type="protein sequence ID" value="MDR9891073.1"/>
    <property type="molecule type" value="Genomic_DNA"/>
</dbReference>
<sequence length="140" mass="15424">MLKTISPLISPTLLKTLAEMGHGDEIIFADAHFPAHRLGPEVIRADGLRVSELLAAIIPLFELDSYAEPLVMMAPVEGDALDPEVEARYLKALFNGEQGRGVRRIDRYAFYERAQKAFAIVVTGETAKYGNILLKKGVTL</sequence>
<gene>
    <name evidence="7" type="primary">fucU</name>
    <name evidence="7" type="ORF">O7047_12650</name>
</gene>
<evidence type="ECO:0000256" key="2">
    <source>
        <dbReference type="ARBA" id="ARBA00022490"/>
    </source>
</evidence>